<organism evidence="1 2">
    <name type="scientific">Laspinema palackyanum D2a</name>
    <dbReference type="NCBI Taxonomy" id="2953684"/>
    <lineage>
        <taxon>Bacteria</taxon>
        <taxon>Bacillati</taxon>
        <taxon>Cyanobacteriota</taxon>
        <taxon>Cyanophyceae</taxon>
        <taxon>Oscillatoriophycideae</taxon>
        <taxon>Oscillatoriales</taxon>
        <taxon>Laspinemataceae</taxon>
        <taxon>Laspinema</taxon>
        <taxon>Laspinema palackyanum</taxon>
    </lineage>
</organism>
<gene>
    <name evidence="1" type="ORF">NG799_06570</name>
</gene>
<evidence type="ECO:0000313" key="2">
    <source>
        <dbReference type="Proteomes" id="UP001525890"/>
    </source>
</evidence>
<proteinExistence type="predicted"/>
<keyword evidence="2" id="KW-1185">Reference proteome</keyword>
<accession>A0ABT2MMN2</accession>
<comment type="caution">
    <text evidence="1">The sequence shown here is derived from an EMBL/GenBank/DDBJ whole genome shotgun (WGS) entry which is preliminary data.</text>
</comment>
<name>A0ABT2MMN2_9CYAN</name>
<reference evidence="1 2" key="1">
    <citation type="journal article" date="2022" name="Front. Microbiol.">
        <title>High genomic differentiation and limited gene flow indicate recent cryptic speciation within the genus Laspinema (cyanobacteria).</title>
        <authorList>
            <person name="Stanojkovic A."/>
            <person name="Skoupy S."/>
            <person name="Skaloud P."/>
            <person name="Dvorak P."/>
        </authorList>
    </citation>
    <scope>NUCLEOTIDE SEQUENCE [LARGE SCALE GENOMIC DNA]</scope>
    <source>
        <strain evidence="1 2">D2a</strain>
    </source>
</reference>
<evidence type="ECO:0008006" key="3">
    <source>
        <dbReference type="Google" id="ProtNLM"/>
    </source>
</evidence>
<dbReference type="Proteomes" id="UP001525890">
    <property type="component" value="Unassembled WGS sequence"/>
</dbReference>
<protein>
    <recommendedName>
        <fullName evidence="3">DUF4276 family protein</fullName>
    </recommendedName>
</protein>
<dbReference type="EMBL" id="JAMXFF010000007">
    <property type="protein sequence ID" value="MCT7965995.1"/>
    <property type="molecule type" value="Genomic_DNA"/>
</dbReference>
<evidence type="ECO:0000313" key="1">
    <source>
        <dbReference type="EMBL" id="MCT7965995.1"/>
    </source>
</evidence>
<sequence length="194" mass="22536">MRVLVIPEDFRKDQYMLKPIITALMKSLDKPSAKIRICQDPLLGGVSEALKWGNIESIINQYPMVDLFLLCVDRDGKDGRKVALDKLETKAHQILGNRRLFLAENAWQEIEVWVLAGQDLPPDYNWQVIRQEINPKETYFLPFSQQRKLLDAPGEGRKPLAEEAARRYDRIRQLCPEDIGNLEDRIKAWITEYS</sequence>
<dbReference type="RefSeq" id="WP_368005647.1">
    <property type="nucleotide sequence ID" value="NZ_JAMXFF010000007.1"/>
</dbReference>